<keyword evidence="3" id="KW-1185">Reference proteome</keyword>
<accession>A0ABS7GH21</accession>
<keyword evidence="1" id="KW-0732">Signal</keyword>
<dbReference type="Proteomes" id="UP000812961">
    <property type="component" value="Unassembled WGS sequence"/>
</dbReference>
<evidence type="ECO:0000313" key="3">
    <source>
        <dbReference type="Proteomes" id="UP000812961"/>
    </source>
</evidence>
<protein>
    <submittedName>
        <fullName evidence="2">Uncharacterized protein</fullName>
    </submittedName>
</protein>
<evidence type="ECO:0000313" key="2">
    <source>
        <dbReference type="EMBL" id="MBW8686989.1"/>
    </source>
</evidence>
<comment type="caution">
    <text evidence="2">The sequence shown here is derived from an EMBL/GenBank/DDBJ whole genome shotgun (WGS) entry which is preliminary data.</text>
</comment>
<organism evidence="2 3">
    <name type="scientific">Chitinophaga rhizophila</name>
    <dbReference type="NCBI Taxonomy" id="2866212"/>
    <lineage>
        <taxon>Bacteria</taxon>
        <taxon>Pseudomonadati</taxon>
        <taxon>Bacteroidota</taxon>
        <taxon>Chitinophagia</taxon>
        <taxon>Chitinophagales</taxon>
        <taxon>Chitinophagaceae</taxon>
        <taxon>Chitinophaga</taxon>
    </lineage>
</organism>
<name>A0ABS7GH21_9BACT</name>
<dbReference type="EMBL" id="JAICCF010000004">
    <property type="protein sequence ID" value="MBW8686989.1"/>
    <property type="molecule type" value="Genomic_DNA"/>
</dbReference>
<sequence>MKKLLLAVVVLSLSFYACKREGATDKPVTPTDPTTNGKKYPVRFSASEFLQKMEQMPARKGAPGSAAKDTGLAGKVSYLYYLLYDGSSGGYLKSEVQSVYDSTIEFGIFSDSLPVGNYMPTLIASTGPLQITDTLFDYYYRMRFFLPPSGTAPTPDVFFGNNHFSVSTSSTGGTLPLYPERITGKIEVNILDAPETGIRVYTNSAYRSVAYYSRDYGDAYPNPPALEFQRNSRTNFSTHLMTPDSEVYVWVEYPESFTGQPRDRWIGTLPFKPGYKTTLTGKLYTKMPPVTFEVSLDTTWNNGGDFEF</sequence>
<feature type="signal peptide" evidence="1">
    <location>
        <begin position="1"/>
        <end position="19"/>
    </location>
</feature>
<reference evidence="2 3" key="1">
    <citation type="submission" date="2021-08" db="EMBL/GenBank/DDBJ databases">
        <title>The genome sequence of Chitinophaga sp. B61.</title>
        <authorList>
            <person name="Zhang X."/>
        </authorList>
    </citation>
    <scope>NUCLEOTIDE SEQUENCE [LARGE SCALE GENOMIC DNA]</scope>
    <source>
        <strain evidence="2 3">B61</strain>
    </source>
</reference>
<feature type="chain" id="PRO_5046818747" evidence="1">
    <location>
        <begin position="20"/>
        <end position="308"/>
    </location>
</feature>
<evidence type="ECO:0000256" key="1">
    <source>
        <dbReference type="SAM" id="SignalP"/>
    </source>
</evidence>
<proteinExistence type="predicted"/>
<gene>
    <name evidence="2" type="ORF">K1Y79_21820</name>
</gene>
<dbReference type="RefSeq" id="WP_220252316.1">
    <property type="nucleotide sequence ID" value="NZ_JAICCF010000004.1"/>
</dbReference>
<dbReference type="PROSITE" id="PS51257">
    <property type="entry name" value="PROKAR_LIPOPROTEIN"/>
    <property type="match status" value="1"/>
</dbReference>